<dbReference type="InterPro" id="IPR006597">
    <property type="entry name" value="Sel1-like"/>
</dbReference>
<dbReference type="EMBL" id="RBTP01000074">
    <property type="protein sequence ID" value="RMT77151.1"/>
    <property type="molecule type" value="Genomic_DNA"/>
</dbReference>
<dbReference type="Proteomes" id="UP000273854">
    <property type="component" value="Unassembled WGS sequence"/>
</dbReference>
<dbReference type="InterPro" id="IPR011990">
    <property type="entry name" value="TPR-like_helical_dom_sf"/>
</dbReference>
<dbReference type="PANTHER" id="PTHR11102:SF160">
    <property type="entry name" value="ERAD-ASSOCIATED E3 UBIQUITIN-PROTEIN LIGASE COMPONENT HRD3"/>
    <property type="match status" value="1"/>
</dbReference>
<evidence type="ECO:0000256" key="1">
    <source>
        <dbReference type="SAM" id="MobiDB-lite"/>
    </source>
</evidence>
<name>A0A3M5NY16_PSEVI</name>
<dbReference type="InterPro" id="IPR045653">
    <property type="entry name" value="DUF6396"/>
</dbReference>
<dbReference type="PANTHER" id="PTHR11102">
    <property type="entry name" value="SEL-1-LIKE PROTEIN"/>
    <property type="match status" value="1"/>
</dbReference>
<evidence type="ECO:0000313" key="3">
    <source>
        <dbReference type="EMBL" id="RMT77151.1"/>
    </source>
</evidence>
<feature type="region of interest" description="Disordered" evidence="1">
    <location>
        <begin position="273"/>
        <end position="317"/>
    </location>
</feature>
<dbReference type="AlphaFoldDB" id="A0A3M5NY16"/>
<evidence type="ECO:0000313" key="4">
    <source>
        <dbReference type="Proteomes" id="UP000273854"/>
    </source>
</evidence>
<gene>
    <name evidence="3" type="ORF">ALP40_200012</name>
</gene>
<organism evidence="3 4">
    <name type="scientific">Pseudomonas viridiflava</name>
    <name type="common">Phytomonas viridiflava</name>
    <dbReference type="NCBI Taxonomy" id="33069"/>
    <lineage>
        <taxon>Bacteria</taxon>
        <taxon>Pseudomonadati</taxon>
        <taxon>Pseudomonadota</taxon>
        <taxon>Gammaproteobacteria</taxon>
        <taxon>Pseudomonadales</taxon>
        <taxon>Pseudomonadaceae</taxon>
        <taxon>Pseudomonas</taxon>
    </lineage>
</organism>
<feature type="compositionally biased region" description="Basic and acidic residues" evidence="1">
    <location>
        <begin position="280"/>
        <end position="310"/>
    </location>
</feature>
<comment type="caution">
    <text evidence="3">The sequence shown here is derived from an EMBL/GenBank/DDBJ whole genome shotgun (WGS) entry which is preliminary data.</text>
</comment>
<dbReference type="SUPFAM" id="SSF81901">
    <property type="entry name" value="HCP-like"/>
    <property type="match status" value="1"/>
</dbReference>
<dbReference type="InterPro" id="IPR050767">
    <property type="entry name" value="Sel1_AlgK"/>
</dbReference>
<proteinExistence type="predicted"/>
<accession>A0A3M5NY16</accession>
<reference evidence="3 4" key="1">
    <citation type="submission" date="2018-08" db="EMBL/GenBank/DDBJ databases">
        <title>Recombination of ecologically and evolutionarily significant loci maintains genetic cohesion in the Pseudomonas syringae species complex.</title>
        <authorList>
            <person name="Dillon M."/>
            <person name="Thakur S."/>
            <person name="Almeida R.N.D."/>
            <person name="Weir B.S."/>
            <person name="Guttman D.S."/>
        </authorList>
    </citation>
    <scope>NUCLEOTIDE SEQUENCE [LARGE SCALE GENOMIC DNA]</scope>
    <source>
        <strain evidence="3 4">ICMP 19473</strain>
    </source>
</reference>
<feature type="domain" description="DUF6396" evidence="2">
    <location>
        <begin position="207"/>
        <end position="312"/>
    </location>
</feature>
<sequence>MQTQTDTIKTHNDLAFQCHREADLLPPLDPDADRLYKYGLFLEQKEGPKNLNEAAKYYRIAASYGHYKASTNLQMLISQGLASSPDPQKETIDLVESSIDQGIPGAYYDMAHYLEIGYGVEQDHDKSNAYFRKAADLGNPDAQFYVANLLGRATGAHMVMTEMRRCAASQGHGRAAQDLAAFLRVGAKYKEALEVYQQGVKSGDSASARKLGKAFDGPLTEDNLYYMALNADQDRSARYKKISKFLAENEQLGAKLPDIDSIVPLPPAELPNWDGSFQWQKERESKAEPAKPDQDLIKRLSAEKHLDPETGLRLSKN</sequence>
<dbReference type="Pfam" id="PF08238">
    <property type="entry name" value="Sel1"/>
    <property type="match status" value="2"/>
</dbReference>
<dbReference type="Gene3D" id="1.25.40.10">
    <property type="entry name" value="Tetratricopeptide repeat domain"/>
    <property type="match status" value="1"/>
</dbReference>
<protein>
    <recommendedName>
        <fullName evidence="2">DUF6396 domain-containing protein</fullName>
    </recommendedName>
</protein>
<dbReference type="Pfam" id="PF19933">
    <property type="entry name" value="DUF6396"/>
    <property type="match status" value="1"/>
</dbReference>
<dbReference type="SMART" id="SM00671">
    <property type="entry name" value="SEL1"/>
    <property type="match status" value="3"/>
</dbReference>
<evidence type="ECO:0000259" key="2">
    <source>
        <dbReference type="Pfam" id="PF19933"/>
    </source>
</evidence>